<evidence type="ECO:0000256" key="19">
    <source>
        <dbReference type="ARBA" id="ARBA00023228"/>
    </source>
</evidence>
<dbReference type="Ensembl" id="ENSPTXT00000021354.1">
    <property type="protein sequence ID" value="ENSPTXP00000020719.1"/>
    <property type="gene ID" value="ENSPTXG00000014330.1"/>
</dbReference>
<dbReference type="GO" id="GO:0031901">
    <property type="term" value="C:early endosome membrane"/>
    <property type="evidence" value="ECO:0007669"/>
    <property type="project" value="UniProtKB-SubCell"/>
</dbReference>
<evidence type="ECO:0000256" key="21">
    <source>
        <dbReference type="ARBA" id="ARBA00023765"/>
    </source>
</evidence>
<dbReference type="GO" id="GO:0043325">
    <property type="term" value="F:phosphatidylinositol-3,4-bisphosphate binding"/>
    <property type="evidence" value="ECO:0007669"/>
    <property type="project" value="Ensembl"/>
</dbReference>
<dbReference type="GO" id="GO:0005829">
    <property type="term" value="C:cytosol"/>
    <property type="evidence" value="ECO:0007669"/>
    <property type="project" value="Ensembl"/>
</dbReference>
<keyword evidence="13" id="KW-0967">Endosome</keyword>
<dbReference type="GO" id="GO:0031902">
    <property type="term" value="C:late endosome membrane"/>
    <property type="evidence" value="ECO:0007669"/>
    <property type="project" value="UniProtKB-SubCell"/>
</dbReference>
<dbReference type="GO" id="GO:0005546">
    <property type="term" value="F:phosphatidylinositol-4,5-bisphosphate binding"/>
    <property type="evidence" value="ECO:0007669"/>
    <property type="project" value="Ensembl"/>
</dbReference>
<dbReference type="GO" id="GO:0043491">
    <property type="term" value="P:phosphatidylinositol 3-kinase/protein kinase B signal transduction"/>
    <property type="evidence" value="ECO:0007669"/>
    <property type="project" value="Ensembl"/>
</dbReference>
<feature type="transmembrane region" description="Helical" evidence="23">
    <location>
        <begin position="34"/>
        <end position="54"/>
    </location>
</feature>
<evidence type="ECO:0000256" key="8">
    <source>
        <dbReference type="ARBA" id="ARBA00004633"/>
    </source>
</evidence>
<comment type="similarity">
    <text evidence="9">Belongs to the SIN1 family.</text>
</comment>
<evidence type="ECO:0000256" key="4">
    <source>
        <dbReference type="ARBA" id="ARBA00004395"/>
    </source>
</evidence>
<evidence type="ECO:0000259" key="24">
    <source>
        <dbReference type="Pfam" id="PF16979"/>
    </source>
</evidence>
<keyword evidence="23" id="KW-0812">Transmembrane</keyword>
<evidence type="ECO:0000256" key="11">
    <source>
        <dbReference type="ARBA" id="ARBA00022475"/>
    </source>
</evidence>
<evidence type="ECO:0000256" key="7">
    <source>
        <dbReference type="ARBA" id="ARBA00004556"/>
    </source>
</evidence>
<dbReference type="Proteomes" id="UP000472273">
    <property type="component" value="Unplaced"/>
</dbReference>
<dbReference type="CDD" id="cd13331">
    <property type="entry name" value="PH_Avo1"/>
    <property type="match status" value="1"/>
</dbReference>
<keyword evidence="18 23" id="KW-0472">Membrane</keyword>
<evidence type="ECO:0000256" key="2">
    <source>
        <dbReference type="ARBA" id="ARBA00004202"/>
    </source>
</evidence>
<dbReference type="GO" id="GO:1902554">
    <property type="term" value="C:serine/threonine protein kinase complex"/>
    <property type="evidence" value="ECO:0007669"/>
    <property type="project" value="Ensembl"/>
</dbReference>
<reference evidence="26" key="2">
    <citation type="submission" date="2025-09" db="UniProtKB">
        <authorList>
            <consortium name="Ensembl"/>
        </authorList>
    </citation>
    <scope>IDENTIFICATION</scope>
</reference>
<dbReference type="GO" id="GO:0005789">
    <property type="term" value="C:endoplasmic reticulum membrane"/>
    <property type="evidence" value="ECO:0007669"/>
    <property type="project" value="UniProtKB-SubCell"/>
</dbReference>
<keyword evidence="23" id="KW-1133">Transmembrane helix</keyword>
<proteinExistence type="inferred from homology"/>
<dbReference type="InterPro" id="IPR031313">
    <property type="entry name" value="Sin1_PH_dom"/>
</dbReference>
<dbReference type="Gene3D" id="2.30.29.30">
    <property type="entry name" value="Pleckstrin-homology domain (PH domain)/Phosphotyrosine-binding domain (PTB)"/>
    <property type="match status" value="1"/>
</dbReference>
<comment type="subcellular location">
    <subcellularLocation>
        <location evidence="2">Cell membrane</location>
        <topology evidence="2">Peripheral membrane protein</topology>
    </subcellularLocation>
    <subcellularLocation>
        <location evidence="7">Cytoplasm</location>
        <location evidence="7">Perinuclear region</location>
    </subcellularLocation>
    <subcellularLocation>
        <location evidence="3">Early endosome membrane</location>
        <topology evidence="3">Peripheral membrane protein</topology>
    </subcellularLocation>
    <subcellularLocation>
        <location evidence="5">Endoplasmic reticulum membrane</location>
        <topology evidence="5">Peripheral membrane protein</topology>
    </subcellularLocation>
    <subcellularLocation>
        <location evidence="4">Golgi apparatus membrane</location>
        <topology evidence="4">Peripheral membrane protein</topology>
    </subcellularLocation>
    <subcellularLocation>
        <location evidence="8">Late endosome membrane</location>
        <topology evidence="8">Peripheral membrane protein</topology>
    </subcellularLocation>
    <subcellularLocation>
        <location evidence="21">Lysosome membrane</location>
        <topology evidence="21">Peripheral membrane protein</topology>
    </subcellularLocation>
    <subcellularLocation>
        <location evidence="6">Mitochondrion outer membrane</location>
        <topology evidence="6">Peripheral membrane protein</topology>
    </subcellularLocation>
    <subcellularLocation>
        <location evidence="1">Nucleus</location>
    </subcellularLocation>
</comment>
<evidence type="ECO:0000256" key="22">
    <source>
        <dbReference type="ARBA" id="ARBA00031431"/>
    </source>
</evidence>
<keyword evidence="16" id="KW-0333">Golgi apparatus</keyword>
<dbReference type="InterPro" id="IPR008828">
    <property type="entry name" value="Sin1/Avo1"/>
</dbReference>
<gene>
    <name evidence="26" type="primary">MAPKAP1</name>
</gene>
<dbReference type="GO" id="GO:0046580">
    <property type="term" value="P:negative regulation of Ras protein signal transduction"/>
    <property type="evidence" value="ECO:0007669"/>
    <property type="project" value="Ensembl"/>
</dbReference>
<dbReference type="GO" id="GO:0046627">
    <property type="term" value="P:negative regulation of insulin receptor signaling pathway"/>
    <property type="evidence" value="ECO:0007669"/>
    <property type="project" value="Ensembl"/>
</dbReference>
<dbReference type="InterPro" id="IPR011993">
    <property type="entry name" value="PH-like_dom_sf"/>
</dbReference>
<dbReference type="GO" id="GO:0031932">
    <property type="term" value="C:TORC2 complex"/>
    <property type="evidence" value="ECO:0007669"/>
    <property type="project" value="Ensembl"/>
</dbReference>
<keyword evidence="11" id="KW-1003">Cell membrane</keyword>
<sequence>MTVVTIANAKVQDLIGLICWQYTSEGREPKLNPYSILVLIFFPFSILSYSYSLLFYPNPILYFWFYSIVLRTLVCSMYNSCLREPLCAPQLLSPPSLSLSCHCRNAAHGFSLIQVESLKVTMKDILQKALKRRKGSQRGSGPQYRLEKQSEPNIPIDLDCTLESQSTLEFCLVRENSSRGEEISEEDPQIDIATVQDMLSSHHYKSFKVSMIHRLRFTTDVQLGISGDKVEVDPVTNQKASTKFWIKQKPISIDSELLCTCDLAEEKSPSHAIFKLTYLSNHDYKHLYFESDAATVNEIVLKMNYILESRASTARADYLAQKQRKLSRRTSFSFQKEKKTGQQ</sequence>
<dbReference type="GO" id="GO:0005929">
    <property type="term" value="C:cilium"/>
    <property type="evidence" value="ECO:0007669"/>
    <property type="project" value="Ensembl"/>
</dbReference>
<reference evidence="26" key="1">
    <citation type="submission" date="2025-08" db="UniProtKB">
        <authorList>
            <consortium name="Ensembl"/>
        </authorList>
    </citation>
    <scope>IDENTIFICATION</scope>
</reference>
<name>A0A670ZBY1_PSETE</name>
<keyword evidence="19" id="KW-0458">Lysosome</keyword>
<evidence type="ECO:0000256" key="16">
    <source>
        <dbReference type="ARBA" id="ARBA00023034"/>
    </source>
</evidence>
<evidence type="ECO:0000256" key="14">
    <source>
        <dbReference type="ARBA" id="ARBA00022787"/>
    </source>
</evidence>
<dbReference type="OMA" id="VNDSGME"/>
<protein>
    <recommendedName>
        <fullName evidence="10">Target of rapamycin complex 2 subunit MAPKAP1</fullName>
    </recommendedName>
    <alternativeName>
        <fullName evidence="22">Stress-activated map kinase-interacting protein 1</fullName>
    </alternativeName>
</protein>
<evidence type="ECO:0000256" key="23">
    <source>
        <dbReference type="SAM" id="Phobius"/>
    </source>
</evidence>
<dbReference type="GO" id="GO:0070300">
    <property type="term" value="F:phosphatidic acid binding"/>
    <property type="evidence" value="ECO:0007669"/>
    <property type="project" value="Ensembl"/>
</dbReference>
<accession>A0A670ZBY1</accession>
<evidence type="ECO:0000259" key="25">
    <source>
        <dbReference type="Pfam" id="PF25322"/>
    </source>
</evidence>
<evidence type="ECO:0000256" key="9">
    <source>
        <dbReference type="ARBA" id="ARBA00009407"/>
    </source>
</evidence>
<organism evidence="26 27">
    <name type="scientific">Pseudonaja textilis</name>
    <name type="common">Eastern brown snake</name>
    <dbReference type="NCBI Taxonomy" id="8673"/>
    <lineage>
        <taxon>Eukaryota</taxon>
        <taxon>Metazoa</taxon>
        <taxon>Chordata</taxon>
        <taxon>Craniata</taxon>
        <taxon>Vertebrata</taxon>
        <taxon>Euteleostomi</taxon>
        <taxon>Lepidosauria</taxon>
        <taxon>Squamata</taxon>
        <taxon>Bifurcata</taxon>
        <taxon>Unidentata</taxon>
        <taxon>Episquamata</taxon>
        <taxon>Toxicofera</taxon>
        <taxon>Serpentes</taxon>
        <taxon>Colubroidea</taxon>
        <taxon>Elapidae</taxon>
        <taxon>Hydrophiinae</taxon>
        <taxon>Pseudonaja</taxon>
    </lineage>
</organism>
<dbReference type="GO" id="GO:0005765">
    <property type="term" value="C:lysosomal membrane"/>
    <property type="evidence" value="ECO:0007669"/>
    <property type="project" value="UniProtKB-SubCell"/>
</dbReference>
<evidence type="ECO:0000256" key="13">
    <source>
        <dbReference type="ARBA" id="ARBA00022753"/>
    </source>
</evidence>
<dbReference type="GO" id="GO:0008286">
    <property type="term" value="P:insulin receptor signaling pathway"/>
    <property type="evidence" value="ECO:0007669"/>
    <property type="project" value="Ensembl"/>
</dbReference>
<dbReference type="PANTHER" id="PTHR13335">
    <property type="entry name" value="TARGET OF RAPAMYCIN COMPLEX 2 SUBUNIT MAPKAP1"/>
    <property type="match status" value="1"/>
</dbReference>
<dbReference type="GO" id="GO:0048471">
    <property type="term" value="C:perinuclear region of cytoplasm"/>
    <property type="evidence" value="ECO:0007669"/>
    <property type="project" value="UniProtKB-SubCell"/>
</dbReference>
<evidence type="ECO:0000313" key="27">
    <source>
        <dbReference type="Proteomes" id="UP000472273"/>
    </source>
</evidence>
<evidence type="ECO:0000256" key="10">
    <source>
        <dbReference type="ARBA" id="ARBA00014183"/>
    </source>
</evidence>
<dbReference type="GO" id="GO:0140767">
    <property type="term" value="F:enzyme-substrate adaptor activity"/>
    <property type="evidence" value="ECO:0007669"/>
    <property type="project" value="Ensembl"/>
</dbReference>
<evidence type="ECO:0000256" key="6">
    <source>
        <dbReference type="ARBA" id="ARBA00004450"/>
    </source>
</evidence>
<evidence type="ECO:0000256" key="15">
    <source>
        <dbReference type="ARBA" id="ARBA00022824"/>
    </source>
</evidence>
<evidence type="ECO:0000256" key="17">
    <source>
        <dbReference type="ARBA" id="ARBA00023128"/>
    </source>
</evidence>
<dbReference type="GO" id="GO:0005886">
    <property type="term" value="C:plasma membrane"/>
    <property type="evidence" value="ECO:0007669"/>
    <property type="project" value="UniProtKB-SubCell"/>
</dbReference>
<dbReference type="GO" id="GO:0019901">
    <property type="term" value="F:protein kinase binding"/>
    <property type="evidence" value="ECO:0007669"/>
    <property type="project" value="Ensembl"/>
</dbReference>
<evidence type="ECO:0000256" key="3">
    <source>
        <dbReference type="ARBA" id="ARBA00004220"/>
    </source>
</evidence>
<keyword evidence="15" id="KW-0256">Endoplasmic reticulum</keyword>
<keyword evidence="17" id="KW-0496">Mitochondrion</keyword>
<evidence type="ECO:0000256" key="12">
    <source>
        <dbReference type="ARBA" id="ARBA00022490"/>
    </source>
</evidence>
<dbReference type="GO" id="GO:1900407">
    <property type="term" value="P:regulation of cellular response to oxidative stress"/>
    <property type="evidence" value="ECO:0007669"/>
    <property type="project" value="Ensembl"/>
</dbReference>
<dbReference type="GO" id="GO:0080025">
    <property type="term" value="F:phosphatidylinositol-3,5-bisphosphate binding"/>
    <property type="evidence" value="ECO:0007669"/>
    <property type="project" value="Ensembl"/>
</dbReference>
<dbReference type="GO" id="GO:0005547">
    <property type="term" value="F:phosphatidylinositol-3,4,5-trisphosphate binding"/>
    <property type="evidence" value="ECO:0007669"/>
    <property type="project" value="Ensembl"/>
</dbReference>
<dbReference type="GO" id="GO:0006511">
    <property type="term" value="P:ubiquitin-dependent protein catabolic process"/>
    <property type="evidence" value="ECO:0007669"/>
    <property type="project" value="Ensembl"/>
</dbReference>
<keyword evidence="27" id="KW-1185">Reference proteome</keyword>
<dbReference type="GO" id="GO:0005654">
    <property type="term" value="C:nucleoplasm"/>
    <property type="evidence" value="ECO:0007669"/>
    <property type="project" value="Ensembl"/>
</dbReference>
<dbReference type="GeneTree" id="ENSGT00390000000642"/>
<dbReference type="Pfam" id="PF25322">
    <property type="entry name" value="RBD_SIN1"/>
    <property type="match status" value="1"/>
</dbReference>
<dbReference type="PANTHER" id="PTHR13335:SF1">
    <property type="entry name" value="TARGET OF RAPAMYCIN COMPLEX 2 SUBUNIT MAPKAP1"/>
    <property type="match status" value="1"/>
</dbReference>
<dbReference type="GO" id="GO:0000139">
    <property type="term" value="C:Golgi membrane"/>
    <property type="evidence" value="ECO:0007669"/>
    <property type="project" value="UniProtKB-SubCell"/>
</dbReference>
<dbReference type="GO" id="GO:0051897">
    <property type="term" value="P:positive regulation of phosphatidylinositol 3-kinase/protein kinase B signal transduction"/>
    <property type="evidence" value="ECO:0007669"/>
    <property type="project" value="Ensembl"/>
</dbReference>
<dbReference type="GO" id="GO:0005741">
    <property type="term" value="C:mitochondrial outer membrane"/>
    <property type="evidence" value="ECO:0007669"/>
    <property type="project" value="UniProtKB-SubCell"/>
</dbReference>
<dbReference type="GO" id="GO:0038203">
    <property type="term" value="P:TORC2 signaling"/>
    <property type="evidence" value="ECO:0007669"/>
    <property type="project" value="Ensembl"/>
</dbReference>
<dbReference type="InterPro" id="IPR057339">
    <property type="entry name" value="RBD_SIN1"/>
</dbReference>
<feature type="domain" description="SIN1-type PH" evidence="24">
    <location>
        <begin position="203"/>
        <end position="308"/>
    </location>
</feature>
<evidence type="ECO:0000256" key="18">
    <source>
        <dbReference type="ARBA" id="ARBA00023136"/>
    </source>
</evidence>
<dbReference type="AlphaFoldDB" id="A0A670ZBY1"/>
<keyword evidence="12" id="KW-0963">Cytoplasm</keyword>
<dbReference type="GO" id="GO:0031267">
    <property type="term" value="F:small GTPase binding"/>
    <property type="evidence" value="ECO:0007669"/>
    <property type="project" value="Ensembl"/>
</dbReference>
<evidence type="ECO:0000256" key="20">
    <source>
        <dbReference type="ARBA" id="ARBA00023242"/>
    </source>
</evidence>
<feature type="domain" description="Target of rapamycin complex 2 subunit MAPKAP1-like Ras-binding" evidence="25">
    <location>
        <begin position="108"/>
        <end position="174"/>
    </location>
</feature>
<evidence type="ECO:0000256" key="5">
    <source>
        <dbReference type="ARBA" id="ARBA00004406"/>
    </source>
</evidence>
<evidence type="ECO:0000313" key="26">
    <source>
        <dbReference type="Ensembl" id="ENSPTXP00000020719.1"/>
    </source>
</evidence>
<dbReference type="FunFam" id="2.30.29.30:FF:000585">
    <property type="entry name" value="target of rapamycin complex 2 subunit MAPKAP1 isoform X3"/>
    <property type="match status" value="1"/>
</dbReference>
<evidence type="ECO:0000256" key="1">
    <source>
        <dbReference type="ARBA" id="ARBA00004123"/>
    </source>
</evidence>
<keyword evidence="20" id="KW-0539">Nucleus</keyword>
<keyword evidence="14" id="KW-1000">Mitochondrion outer membrane</keyword>
<dbReference type="Pfam" id="PF16979">
    <property type="entry name" value="SIN1_PH"/>
    <property type="match status" value="1"/>
</dbReference>